<dbReference type="Proteomes" id="UP000095767">
    <property type="component" value="Unassembled WGS sequence"/>
</dbReference>
<comment type="caution">
    <text evidence="2">The sequence shown here is derived from an EMBL/GenBank/DDBJ whole genome shotgun (WGS) entry which is preliminary data.</text>
</comment>
<gene>
    <name evidence="2" type="ORF">BAE44_0017006</name>
</gene>
<dbReference type="AlphaFoldDB" id="A0A1E5VAC9"/>
<proteinExistence type="predicted"/>
<reference evidence="2 3" key="1">
    <citation type="submission" date="2016-09" db="EMBL/GenBank/DDBJ databases">
        <title>The draft genome of Dichanthelium oligosanthes: A C3 panicoid grass species.</title>
        <authorList>
            <person name="Studer A.J."/>
            <person name="Schnable J.C."/>
            <person name="Brutnell T.P."/>
        </authorList>
    </citation>
    <scope>NUCLEOTIDE SEQUENCE [LARGE SCALE GENOMIC DNA]</scope>
    <source>
        <strain evidence="3">cv. Kellogg 1175</strain>
        <tissue evidence="2">Leaf</tissue>
    </source>
</reference>
<accession>A0A1E5VAC9</accession>
<evidence type="ECO:0000313" key="2">
    <source>
        <dbReference type="EMBL" id="OEL21975.1"/>
    </source>
</evidence>
<organism evidence="2 3">
    <name type="scientific">Dichanthelium oligosanthes</name>
    <dbReference type="NCBI Taxonomy" id="888268"/>
    <lineage>
        <taxon>Eukaryota</taxon>
        <taxon>Viridiplantae</taxon>
        <taxon>Streptophyta</taxon>
        <taxon>Embryophyta</taxon>
        <taxon>Tracheophyta</taxon>
        <taxon>Spermatophyta</taxon>
        <taxon>Magnoliopsida</taxon>
        <taxon>Liliopsida</taxon>
        <taxon>Poales</taxon>
        <taxon>Poaceae</taxon>
        <taxon>PACMAD clade</taxon>
        <taxon>Panicoideae</taxon>
        <taxon>Panicodae</taxon>
        <taxon>Paniceae</taxon>
        <taxon>Dichantheliinae</taxon>
        <taxon>Dichanthelium</taxon>
    </lineage>
</organism>
<sequence length="53" mass="5849">MTDIGTTKGTKETRTPTTNSSANIFSKSQKLSNNGFVKSSRILIGKRIIVYTR</sequence>
<dbReference type="PANTHER" id="PTHR48239:SF2">
    <property type="match status" value="1"/>
</dbReference>
<evidence type="ECO:0000256" key="1">
    <source>
        <dbReference type="SAM" id="MobiDB-lite"/>
    </source>
</evidence>
<dbReference type="EMBL" id="LWDX02046631">
    <property type="protein sequence ID" value="OEL21975.1"/>
    <property type="molecule type" value="Genomic_DNA"/>
</dbReference>
<keyword evidence="3" id="KW-1185">Reference proteome</keyword>
<name>A0A1E5VAC9_9POAL</name>
<feature type="region of interest" description="Disordered" evidence="1">
    <location>
        <begin position="1"/>
        <end position="25"/>
    </location>
</feature>
<dbReference type="PANTHER" id="PTHR48239">
    <property type="match status" value="1"/>
</dbReference>
<protein>
    <submittedName>
        <fullName evidence="2">Uncharacterized protein</fullName>
    </submittedName>
</protein>
<evidence type="ECO:0000313" key="3">
    <source>
        <dbReference type="Proteomes" id="UP000095767"/>
    </source>
</evidence>
<dbReference type="OrthoDB" id="673425at2759"/>